<gene>
    <name evidence="1" type="ORF">E2C01_013551</name>
</gene>
<sequence length="51" mass="5942">MTSREIITKLIQGNRTYETLEEISELMNESFKSVFNEEGEFIKPNSQATQE</sequence>
<name>A0A5B7DGX7_PORTR</name>
<dbReference type="AlphaFoldDB" id="A0A5B7DGX7"/>
<protein>
    <submittedName>
        <fullName evidence="1">Uncharacterized protein</fullName>
    </submittedName>
</protein>
<evidence type="ECO:0000313" key="2">
    <source>
        <dbReference type="Proteomes" id="UP000324222"/>
    </source>
</evidence>
<accession>A0A5B7DGX7</accession>
<keyword evidence="2" id="KW-1185">Reference proteome</keyword>
<dbReference type="Proteomes" id="UP000324222">
    <property type="component" value="Unassembled WGS sequence"/>
</dbReference>
<dbReference type="EMBL" id="VSRR010000889">
    <property type="protein sequence ID" value="MPC20598.1"/>
    <property type="molecule type" value="Genomic_DNA"/>
</dbReference>
<comment type="caution">
    <text evidence="1">The sequence shown here is derived from an EMBL/GenBank/DDBJ whole genome shotgun (WGS) entry which is preliminary data.</text>
</comment>
<proteinExistence type="predicted"/>
<organism evidence="1 2">
    <name type="scientific">Portunus trituberculatus</name>
    <name type="common">Swimming crab</name>
    <name type="synonym">Neptunus trituberculatus</name>
    <dbReference type="NCBI Taxonomy" id="210409"/>
    <lineage>
        <taxon>Eukaryota</taxon>
        <taxon>Metazoa</taxon>
        <taxon>Ecdysozoa</taxon>
        <taxon>Arthropoda</taxon>
        <taxon>Crustacea</taxon>
        <taxon>Multicrustacea</taxon>
        <taxon>Malacostraca</taxon>
        <taxon>Eumalacostraca</taxon>
        <taxon>Eucarida</taxon>
        <taxon>Decapoda</taxon>
        <taxon>Pleocyemata</taxon>
        <taxon>Brachyura</taxon>
        <taxon>Eubrachyura</taxon>
        <taxon>Portunoidea</taxon>
        <taxon>Portunidae</taxon>
        <taxon>Portuninae</taxon>
        <taxon>Portunus</taxon>
    </lineage>
</organism>
<evidence type="ECO:0000313" key="1">
    <source>
        <dbReference type="EMBL" id="MPC20598.1"/>
    </source>
</evidence>
<reference evidence="1 2" key="1">
    <citation type="submission" date="2019-05" db="EMBL/GenBank/DDBJ databases">
        <title>Another draft genome of Portunus trituberculatus and its Hox gene families provides insights of decapod evolution.</title>
        <authorList>
            <person name="Jeong J.-H."/>
            <person name="Song I."/>
            <person name="Kim S."/>
            <person name="Choi T."/>
            <person name="Kim D."/>
            <person name="Ryu S."/>
            <person name="Kim W."/>
        </authorList>
    </citation>
    <scope>NUCLEOTIDE SEQUENCE [LARGE SCALE GENOMIC DNA]</scope>
    <source>
        <tissue evidence="1">Muscle</tissue>
    </source>
</reference>